<accession>A0A644ZYT9</accession>
<reference evidence="1" key="1">
    <citation type="submission" date="2019-08" db="EMBL/GenBank/DDBJ databases">
        <authorList>
            <person name="Kucharzyk K."/>
            <person name="Murdoch R.W."/>
            <person name="Higgins S."/>
            <person name="Loffler F."/>
        </authorList>
    </citation>
    <scope>NUCLEOTIDE SEQUENCE</scope>
</reference>
<gene>
    <name evidence="1" type="ORF">SDC9_92578</name>
</gene>
<organism evidence="1">
    <name type="scientific">bioreactor metagenome</name>
    <dbReference type="NCBI Taxonomy" id="1076179"/>
    <lineage>
        <taxon>unclassified sequences</taxon>
        <taxon>metagenomes</taxon>
        <taxon>ecological metagenomes</taxon>
    </lineage>
</organism>
<protein>
    <submittedName>
        <fullName evidence="1">Uncharacterized protein</fullName>
    </submittedName>
</protein>
<name>A0A644ZYT9_9ZZZZ</name>
<dbReference type="EMBL" id="VSSQ01011055">
    <property type="protein sequence ID" value="MPM45886.1"/>
    <property type="molecule type" value="Genomic_DNA"/>
</dbReference>
<dbReference type="AlphaFoldDB" id="A0A644ZYT9"/>
<sequence length="41" mass="4435">MKILASDNTAMASIILGQSDSPREPVFILLNSTLDCADNIR</sequence>
<evidence type="ECO:0000313" key="1">
    <source>
        <dbReference type="EMBL" id="MPM45886.1"/>
    </source>
</evidence>
<proteinExistence type="predicted"/>
<comment type="caution">
    <text evidence="1">The sequence shown here is derived from an EMBL/GenBank/DDBJ whole genome shotgun (WGS) entry which is preliminary data.</text>
</comment>